<reference evidence="2" key="1">
    <citation type="submission" date="2009-12" db="EMBL/GenBank/DDBJ databases">
        <title>Complete sequence of Treponema azotonutricium strain ZAS-9.</title>
        <authorList>
            <person name="Tetu S.G."/>
            <person name="Matson E."/>
            <person name="Ren Q."/>
            <person name="Seshadri R."/>
            <person name="Elbourne L."/>
            <person name="Hassan K.A."/>
            <person name="Durkin A."/>
            <person name="Radune D."/>
            <person name="Mohamoud Y."/>
            <person name="Shay R."/>
            <person name="Jin S."/>
            <person name="Zhang X."/>
            <person name="Lucey K."/>
            <person name="Ballor N.R."/>
            <person name="Ottesen E."/>
            <person name="Rosenthal R."/>
            <person name="Allen A."/>
            <person name="Leadbetter J.R."/>
            <person name="Paulsen I.T."/>
        </authorList>
    </citation>
    <scope>NUCLEOTIDE SEQUENCE [LARGE SCALE GENOMIC DNA]</scope>
    <source>
        <strain evidence="2">ATCC BAA-888 / DSM 13862 / ZAS-9</strain>
    </source>
</reference>
<organism evidence="1 2">
    <name type="scientific">Leadbettera azotonutricia (strain ATCC BAA-888 / DSM 13862 / ZAS-9)</name>
    <name type="common">Treponema azotonutricium</name>
    <dbReference type="NCBI Taxonomy" id="545695"/>
    <lineage>
        <taxon>Bacteria</taxon>
        <taxon>Pseudomonadati</taxon>
        <taxon>Spirochaetota</taxon>
        <taxon>Spirochaetia</taxon>
        <taxon>Spirochaetales</taxon>
        <taxon>Breznakiellaceae</taxon>
        <taxon>Leadbettera</taxon>
    </lineage>
</organism>
<reference evidence="1 2" key="2">
    <citation type="journal article" date="2011" name="ISME J.">
        <title>RNA-seq reveals cooperative metabolic interactions between two termite-gut spirochete species in co-culture.</title>
        <authorList>
            <person name="Rosenthal A.Z."/>
            <person name="Matson E.G."/>
            <person name="Eldar A."/>
            <person name="Leadbetter J.R."/>
        </authorList>
    </citation>
    <scope>NUCLEOTIDE SEQUENCE [LARGE SCALE GENOMIC DNA]</scope>
    <source>
        <strain evidence="2">ATCC BAA-888 / DSM 13862 / ZAS-9</strain>
    </source>
</reference>
<gene>
    <name evidence="1" type="ordered locus">TREAZ_1006</name>
</gene>
<evidence type="ECO:0000313" key="1">
    <source>
        <dbReference type="EMBL" id="AEF82160.1"/>
    </source>
</evidence>
<name>F5Y876_LEAAZ</name>
<dbReference type="RefSeq" id="WP_015710979.1">
    <property type="nucleotide sequence ID" value="NC_015577.1"/>
</dbReference>
<dbReference type="OrthoDB" id="358152at2"/>
<protein>
    <recommendedName>
        <fullName evidence="3">DUF4037 domain-containing protein</fullName>
    </recommendedName>
</protein>
<evidence type="ECO:0008006" key="3">
    <source>
        <dbReference type="Google" id="ProtNLM"/>
    </source>
</evidence>
<dbReference type="InParanoid" id="F5Y876"/>
<dbReference type="KEGG" id="taz:TREAZ_1006"/>
<sequence length="271" mass="30608">MKFKTKQLADRLVSIISEWPGVECISLNEAALPDTLDPYFALILDIYCSGPIPSIEKRTKLFGDDVAAFETSSVGSAGAQGEDAAREGKDRFLVGDLPVRLEYKSVKLIEELVSIADSRLEFLWLVKDSGTYGFYRLLNGDLLFSRNDWIQSLRKRLGSMGDEFWLRMRNAHESKMEHFLSDLGAAVFQGDDFYYLISAAGFIKSACLTLFCINRRFEPSHRAYYKQVLELPELPESFGAQLENFLRPDSETTMDRTFALAKIIARGIVAL</sequence>
<dbReference type="eggNOG" id="ENOG5033UH0">
    <property type="taxonomic scope" value="Bacteria"/>
</dbReference>
<accession>F5Y876</accession>
<dbReference type="Proteomes" id="UP000009222">
    <property type="component" value="Chromosome"/>
</dbReference>
<proteinExistence type="predicted"/>
<dbReference type="EMBL" id="CP001841">
    <property type="protein sequence ID" value="AEF82160.1"/>
    <property type="molecule type" value="Genomic_DNA"/>
</dbReference>
<dbReference type="HOGENOM" id="CLU_1045491_0_0_12"/>
<evidence type="ECO:0000313" key="2">
    <source>
        <dbReference type="Proteomes" id="UP000009222"/>
    </source>
</evidence>
<dbReference type="AlphaFoldDB" id="F5Y876"/>
<dbReference type="STRING" id="545695.TREAZ_1006"/>
<keyword evidence="2" id="KW-1185">Reference proteome</keyword>